<dbReference type="Proteomes" id="UP001148629">
    <property type="component" value="Unassembled WGS sequence"/>
</dbReference>
<keyword evidence="2" id="KW-1185">Reference proteome</keyword>
<reference evidence="1" key="1">
    <citation type="submission" date="2022-08" db="EMBL/GenBank/DDBJ databases">
        <title>Genome Sequence of Fusarium decemcellulare.</title>
        <authorList>
            <person name="Buettner E."/>
        </authorList>
    </citation>
    <scope>NUCLEOTIDE SEQUENCE</scope>
    <source>
        <strain evidence="1">Babe19</strain>
    </source>
</reference>
<organism evidence="1 2">
    <name type="scientific">Fusarium decemcellulare</name>
    <dbReference type="NCBI Taxonomy" id="57161"/>
    <lineage>
        <taxon>Eukaryota</taxon>
        <taxon>Fungi</taxon>
        <taxon>Dikarya</taxon>
        <taxon>Ascomycota</taxon>
        <taxon>Pezizomycotina</taxon>
        <taxon>Sordariomycetes</taxon>
        <taxon>Hypocreomycetidae</taxon>
        <taxon>Hypocreales</taxon>
        <taxon>Nectriaceae</taxon>
        <taxon>Fusarium</taxon>
        <taxon>Fusarium decemcellulare species complex</taxon>
    </lineage>
</organism>
<sequence>MDASSVPSQSRSRRAIDPPERDEPPKRLREDPVRARVSRACDRCKTRKTRCSGTWPCVFCSHFKLDCQFTAANRRSQTLPSITVETGSNSQKPLQEQTQAHIPTSERGASSNGGHRRESFADMASSQLSPTGAAESVLASPTPAQTVEEIAPDSSATDQVGVGPRTGGQATRLPQSLRNSPEPSPTDEQGHYVGPASGVSFLLRIQKKLQVQFQSPGYLNSSIFNFGDRPLPGHDSSFAILPPKQLAESMVKRYFDFAATTHRFLHRPSIEAWLEELYETNGAMLYQETARSRTALLFMVFAHSNNYRSQSTSDAKSSIQESAESSARFFAVAEHQLSMEKDQIRLAHVQARLAQCFYLLAQSRLNHCWTLFGITAHLAMALGIHRKSRVDVKASNRVDHVDLESRKRTFWCAFNLNTYLSAALGRPMTFHDEDIDQELPLCIDDEQLRFGLTPQPTVSGPSITSATVAQIKLSRILARILRALYGIHPRSTEEHFTLAAKFSQDLKEWREHISYLLDTDGSSAMFVKLVLRQRDVLKLAFWHAKILVYRPFLLKSFTSLANYGVDGDLLSSRQEEMQQNIKICIDAAADIIEHIDRIASAGELYSTLFFIPYYGFSAVVILYVYAIQQRAELPETYSRHFRLASKCHAQIEGIATKASLMQRYGVVLQELRLEVLRNNNYLASVSTPRAGGGSIGEEGNTGQTALPQNADTNGRFAGQGDAGLTVSNGRLGMADGQGFDETGEGNQAAGGITANTMGAVDASLAHMASWGQFDSLVTGGTGTLDVLLQGGSTDVWGNINPTGFNTW</sequence>
<gene>
    <name evidence="1" type="ORF">NM208_g6731</name>
</gene>
<evidence type="ECO:0000313" key="1">
    <source>
        <dbReference type="EMBL" id="KAJ3536408.1"/>
    </source>
</evidence>
<accession>A0ACC1SBU5</accession>
<comment type="caution">
    <text evidence="1">The sequence shown here is derived from an EMBL/GenBank/DDBJ whole genome shotgun (WGS) entry which is preliminary data.</text>
</comment>
<proteinExistence type="predicted"/>
<dbReference type="EMBL" id="JANRMS010000645">
    <property type="protein sequence ID" value="KAJ3536408.1"/>
    <property type="molecule type" value="Genomic_DNA"/>
</dbReference>
<name>A0ACC1SBU5_9HYPO</name>
<evidence type="ECO:0000313" key="2">
    <source>
        <dbReference type="Proteomes" id="UP001148629"/>
    </source>
</evidence>
<protein>
    <submittedName>
        <fullName evidence="1">Uncharacterized protein</fullName>
    </submittedName>
</protein>